<keyword evidence="3" id="KW-1185">Reference proteome</keyword>
<comment type="caution">
    <text evidence="2">The sequence shown here is derived from an EMBL/GenBank/DDBJ whole genome shotgun (WGS) entry which is preliminary data.</text>
</comment>
<dbReference type="EMBL" id="JAUJDW010000137">
    <property type="protein sequence ID" value="KAK0625685.1"/>
    <property type="molecule type" value="Genomic_DNA"/>
</dbReference>
<proteinExistence type="predicted"/>
<dbReference type="AlphaFoldDB" id="A0AA40C5D8"/>
<organism evidence="2 3">
    <name type="scientific">Lasiodiplodia hormozganensis</name>
    <dbReference type="NCBI Taxonomy" id="869390"/>
    <lineage>
        <taxon>Eukaryota</taxon>
        <taxon>Fungi</taxon>
        <taxon>Dikarya</taxon>
        <taxon>Ascomycota</taxon>
        <taxon>Pezizomycotina</taxon>
        <taxon>Dothideomycetes</taxon>
        <taxon>Dothideomycetes incertae sedis</taxon>
        <taxon>Botryosphaeriales</taxon>
        <taxon>Botryosphaeriaceae</taxon>
        <taxon>Lasiodiplodia</taxon>
    </lineage>
</organism>
<dbReference type="Proteomes" id="UP001175001">
    <property type="component" value="Unassembled WGS sequence"/>
</dbReference>
<reference evidence="2" key="1">
    <citation type="submission" date="2023-06" db="EMBL/GenBank/DDBJ databases">
        <title>Multi-omics analyses reveal the molecular pathogenesis toolkit of Lasiodiplodia hormozganensis, a cross-kingdom pathogen.</title>
        <authorList>
            <person name="Felix C."/>
            <person name="Meneses R."/>
            <person name="Goncalves M.F.M."/>
            <person name="Tilleman L."/>
            <person name="Duarte A.S."/>
            <person name="Jorrin-Novo J.V."/>
            <person name="Van De Peer Y."/>
            <person name="Deforce D."/>
            <person name="Van Nieuwerburgh F."/>
            <person name="Esteves A.C."/>
            <person name="Alves A."/>
        </authorList>
    </citation>
    <scope>NUCLEOTIDE SEQUENCE</scope>
    <source>
        <strain evidence="2">CBS 339.90</strain>
    </source>
</reference>
<gene>
    <name evidence="2" type="ORF">DIS24_g10994</name>
</gene>
<evidence type="ECO:0000256" key="1">
    <source>
        <dbReference type="SAM" id="MobiDB-lite"/>
    </source>
</evidence>
<accession>A0AA40C5D8</accession>
<feature type="compositionally biased region" description="Polar residues" evidence="1">
    <location>
        <begin position="1"/>
        <end position="10"/>
    </location>
</feature>
<evidence type="ECO:0000313" key="3">
    <source>
        <dbReference type="Proteomes" id="UP001175001"/>
    </source>
</evidence>
<sequence length="662" mass="74882">MDSPEKNLSQLPDGGDHDNQRKISDQVLHKFMEKAKSQPIRTAPFVKSGVLHVAFGSPVLQCFAVSSFDGLLYAGSAITEDLKNKPFIQRKKIAERAERHTKRGCWIPFDVNHIEFPTPTTDARTSPRDDIQREGNCQFIISSYDLAIDTLILIPHPLMHLMTKATEQPDHFPLATRIPRVLAHLAFPAYKLPEALENVRQAVSTGVYVNPHNDLQIPFKPKLFKLSEVDYTPISTTSSVEAARGFSILFKAIETSQKAKEEYFLSPHPYQSRGCDAIIHGPEKAEWDVEIKLQSHIEVGPSLVLHYQDVDAKGNVDPTAPFGVWYFLMLYDESEKLCYWIPRDKMKMEWSPASLGCTESGVIRIPKQDVAAFRIDCRHSDWFSHVVDRIILPHKDVPFDSVPTFKQIAEARSNPHFDFLTPNKVKLDRDGEGQDNHGVAGEDIPIRRTDRVEPFWLFWIFQAQCALSKEGLFLVLDGDRSAGNYAYIRWAWTDKEVETFFDKGISPTFIGHDFVTPHALAVPIHLHQVDTSGASKEQGTRHYSVDVDNWRKEKHIIIGDTLLDTSTWNSSRGIYLIPSGEFCDEPRATFHRHGSEKLSALLTDNLPKNKLASSYIVSSDDIVRMLQNLMTEAHDSFDKPVRFGGAQIIPDDYVVLLGDLIG</sequence>
<protein>
    <submittedName>
        <fullName evidence="2">Uncharacterized protein</fullName>
    </submittedName>
</protein>
<evidence type="ECO:0000313" key="2">
    <source>
        <dbReference type="EMBL" id="KAK0625685.1"/>
    </source>
</evidence>
<feature type="region of interest" description="Disordered" evidence="1">
    <location>
        <begin position="1"/>
        <end position="20"/>
    </location>
</feature>
<name>A0AA40C5D8_9PEZI</name>